<sequence length="577" mass="63731">MGGLDLGWIARIRVDLTVGGCSVVNPRVWKGRDKQGRSGLVGIWAGFAQGGGCSLWERWWLLDRGRRGDLEGGRWLDRAGEVVEGVWLLAGRGLRAGGGLLEGREGWLRDYWRGKLKAGGGTRPWERDKQGRSGLVGIWAGFAQGGGCSLWERWWLLDRGTRGDLEGGRWLDRAGEVAEGVWLLAGRGLRAGGGLLEGREGWLRDYWGEKLKAGGGTRLWERWSCCWSTTYLQSITIRVEEWRLRRRDTEQWMRHRQLPQELQVRVRRFVQYKWFVTQGVDEDSLLQALPADLRRDIQRHLCLDLVRRAASTLVRLSKLEATLAANTARFLTDLARLFGGPLPPLLPPSSLLGSADHLLMQLIADIHNGSRTATPLSLLPIPLLFSMHSLPPALSVPTLSVSSTPSELPLFDTAAISPLSSSPPPAPSADSLPPLSALAPPGPAMPLPPAASPPLPSAPAPPTPTNPFLPLHVGPPTSMWLLLTAPPATQKKTFLLPTILLMASPLLVDATAAATQYRALFWREVRIPDDSTTCMVHKLESKLVLKDGWSVTVKLWLCYELNDLREAFLLVKRHLEV</sequence>
<name>A0ABR2MWV0_9ASPA</name>
<reference evidence="4 5" key="1">
    <citation type="journal article" date="2022" name="Nat. Plants">
        <title>Genomes of leafy and leafless Platanthera orchids illuminate the evolution of mycoheterotrophy.</title>
        <authorList>
            <person name="Li M.H."/>
            <person name="Liu K.W."/>
            <person name="Li Z."/>
            <person name="Lu H.C."/>
            <person name="Ye Q.L."/>
            <person name="Zhang D."/>
            <person name="Wang J.Y."/>
            <person name="Li Y.F."/>
            <person name="Zhong Z.M."/>
            <person name="Liu X."/>
            <person name="Yu X."/>
            <person name="Liu D.K."/>
            <person name="Tu X.D."/>
            <person name="Liu B."/>
            <person name="Hao Y."/>
            <person name="Liao X.Y."/>
            <person name="Jiang Y.T."/>
            <person name="Sun W.H."/>
            <person name="Chen J."/>
            <person name="Chen Y.Q."/>
            <person name="Ai Y."/>
            <person name="Zhai J.W."/>
            <person name="Wu S.S."/>
            <person name="Zhou Z."/>
            <person name="Hsiao Y.Y."/>
            <person name="Wu W.L."/>
            <person name="Chen Y.Y."/>
            <person name="Lin Y.F."/>
            <person name="Hsu J.L."/>
            <person name="Li C.Y."/>
            <person name="Wang Z.W."/>
            <person name="Zhao X."/>
            <person name="Zhong W.Y."/>
            <person name="Ma X.K."/>
            <person name="Ma L."/>
            <person name="Huang J."/>
            <person name="Chen G.Z."/>
            <person name="Huang M.Z."/>
            <person name="Huang L."/>
            <person name="Peng D.H."/>
            <person name="Luo Y.B."/>
            <person name="Zou S.Q."/>
            <person name="Chen S.P."/>
            <person name="Lan S."/>
            <person name="Tsai W.C."/>
            <person name="Van de Peer Y."/>
            <person name="Liu Z.J."/>
        </authorList>
    </citation>
    <scope>NUCLEOTIDE SEQUENCE [LARGE SCALE GENOMIC DNA]</scope>
    <source>
        <strain evidence="4">Lor288</strain>
    </source>
</reference>
<keyword evidence="5" id="KW-1185">Reference proteome</keyword>
<dbReference type="EMBL" id="JBBWWR010000004">
    <property type="protein sequence ID" value="KAK8968682.1"/>
    <property type="molecule type" value="Genomic_DNA"/>
</dbReference>
<evidence type="ECO:0000313" key="5">
    <source>
        <dbReference type="Proteomes" id="UP001412067"/>
    </source>
</evidence>
<dbReference type="InterPro" id="IPR018490">
    <property type="entry name" value="cNMP-bd_dom_sf"/>
</dbReference>
<gene>
    <name evidence="4" type="primary">CNGC17</name>
    <name evidence="4" type="ORF">KSP40_PGU008328</name>
</gene>
<feature type="compositionally biased region" description="Pro residues" evidence="3">
    <location>
        <begin position="440"/>
        <end position="467"/>
    </location>
</feature>
<protein>
    <submittedName>
        <fullName evidence="4">Cyclic nucleotide-gated ion channel 17</fullName>
    </submittedName>
</protein>
<feature type="region of interest" description="Disordered" evidence="3">
    <location>
        <begin position="419"/>
        <end position="469"/>
    </location>
</feature>
<keyword evidence="1" id="KW-0406">Ion transport</keyword>
<dbReference type="Gene3D" id="1.10.287.630">
    <property type="entry name" value="Helix hairpin bin"/>
    <property type="match status" value="1"/>
</dbReference>
<accession>A0ABR2MWV0</accession>
<dbReference type="SUPFAM" id="SSF51206">
    <property type="entry name" value="cAMP-binding domain-like"/>
    <property type="match status" value="1"/>
</dbReference>
<evidence type="ECO:0000256" key="1">
    <source>
        <dbReference type="ARBA" id="ARBA00023286"/>
    </source>
</evidence>
<keyword evidence="1" id="KW-0813">Transport</keyword>
<dbReference type="Proteomes" id="UP001412067">
    <property type="component" value="Unassembled WGS sequence"/>
</dbReference>
<organism evidence="4 5">
    <name type="scientific">Platanthera guangdongensis</name>
    <dbReference type="NCBI Taxonomy" id="2320717"/>
    <lineage>
        <taxon>Eukaryota</taxon>
        <taxon>Viridiplantae</taxon>
        <taxon>Streptophyta</taxon>
        <taxon>Embryophyta</taxon>
        <taxon>Tracheophyta</taxon>
        <taxon>Spermatophyta</taxon>
        <taxon>Magnoliopsida</taxon>
        <taxon>Liliopsida</taxon>
        <taxon>Asparagales</taxon>
        <taxon>Orchidaceae</taxon>
        <taxon>Orchidoideae</taxon>
        <taxon>Orchideae</taxon>
        <taxon>Orchidinae</taxon>
        <taxon>Platanthera</taxon>
    </lineage>
</organism>
<evidence type="ECO:0000256" key="3">
    <source>
        <dbReference type="SAM" id="MobiDB-lite"/>
    </source>
</evidence>
<dbReference type="PANTHER" id="PTHR45651">
    <property type="entry name" value="CYCLIC NUCLEOTIDE-GATED ION CHANNEL 15-RELATED-RELATED"/>
    <property type="match status" value="1"/>
</dbReference>
<comment type="caution">
    <text evidence="4">The sequence shown here is derived from an EMBL/GenBank/DDBJ whole genome shotgun (WGS) entry which is preliminary data.</text>
</comment>
<dbReference type="PANTHER" id="PTHR45651:SF9">
    <property type="entry name" value="CYCLIC NUCLEOTIDE-GATED ION CHANNEL 14-RELATED"/>
    <property type="match status" value="1"/>
</dbReference>
<keyword evidence="1" id="KW-1071">Ligand-gated ion channel</keyword>
<evidence type="ECO:0000313" key="4">
    <source>
        <dbReference type="EMBL" id="KAK8968682.1"/>
    </source>
</evidence>
<feature type="compositionally biased region" description="Low complexity" evidence="3">
    <location>
        <begin position="428"/>
        <end position="439"/>
    </location>
</feature>
<keyword evidence="2" id="KW-0407">Ion channel</keyword>
<proteinExistence type="predicted"/>
<evidence type="ECO:0000256" key="2">
    <source>
        <dbReference type="ARBA" id="ARBA00023303"/>
    </source>
</evidence>